<feature type="compositionally biased region" description="Low complexity" evidence="10">
    <location>
        <begin position="61"/>
        <end position="70"/>
    </location>
</feature>
<evidence type="ECO:0000313" key="13">
    <source>
        <dbReference type="Proteomes" id="UP001066276"/>
    </source>
</evidence>
<evidence type="ECO:0000256" key="8">
    <source>
        <dbReference type="ARBA" id="ARBA00023157"/>
    </source>
</evidence>
<dbReference type="PROSITE" id="PS00615">
    <property type="entry name" value="C_TYPE_LECTIN_1"/>
    <property type="match status" value="1"/>
</dbReference>
<keyword evidence="3" id="KW-0732">Signal</keyword>
<evidence type="ECO:0000256" key="2">
    <source>
        <dbReference type="ARBA" id="ARBA00011267"/>
    </source>
</evidence>
<dbReference type="AlphaFoldDB" id="A0AAV7QVE8"/>
<name>A0AAV7QVE8_PLEWA</name>
<dbReference type="Pfam" id="PF01391">
    <property type="entry name" value="Collagen"/>
    <property type="match status" value="1"/>
</dbReference>
<feature type="compositionally biased region" description="Basic and acidic residues" evidence="10">
    <location>
        <begin position="34"/>
        <end position="49"/>
    </location>
</feature>
<evidence type="ECO:0000256" key="3">
    <source>
        <dbReference type="ARBA" id="ARBA00022729"/>
    </source>
</evidence>
<dbReference type="Gene3D" id="1.20.5.360">
    <property type="entry name" value="SFTPD helical domain"/>
    <property type="match status" value="1"/>
</dbReference>
<keyword evidence="13" id="KW-1185">Reference proteome</keyword>
<evidence type="ECO:0000313" key="12">
    <source>
        <dbReference type="EMBL" id="KAJ1142393.1"/>
    </source>
</evidence>
<comment type="subunit">
    <text evidence="2">Oligomeric complex of 4 set of homotrimers.</text>
</comment>
<dbReference type="EMBL" id="JANPWB010000010">
    <property type="protein sequence ID" value="KAJ1142393.1"/>
    <property type="molecule type" value="Genomic_DNA"/>
</dbReference>
<dbReference type="GO" id="GO:0005615">
    <property type="term" value="C:extracellular space"/>
    <property type="evidence" value="ECO:0007669"/>
    <property type="project" value="TreeGrafter"/>
</dbReference>
<dbReference type="GO" id="GO:0005581">
    <property type="term" value="C:collagen trimer"/>
    <property type="evidence" value="ECO:0007669"/>
    <property type="project" value="UniProtKB-KW"/>
</dbReference>
<dbReference type="SMART" id="SM00034">
    <property type="entry name" value="CLECT"/>
    <property type="match status" value="1"/>
</dbReference>
<feature type="compositionally biased region" description="Basic and acidic residues" evidence="10">
    <location>
        <begin position="71"/>
        <end position="83"/>
    </location>
</feature>
<gene>
    <name evidence="12" type="ORF">NDU88_008718</name>
</gene>
<evidence type="ECO:0000259" key="11">
    <source>
        <dbReference type="PROSITE" id="PS50041"/>
    </source>
</evidence>
<dbReference type="InterPro" id="IPR008160">
    <property type="entry name" value="Collagen"/>
</dbReference>
<evidence type="ECO:0000256" key="1">
    <source>
        <dbReference type="ARBA" id="ARBA00007899"/>
    </source>
</evidence>
<proteinExistence type="inferred from homology"/>
<evidence type="ECO:0000256" key="10">
    <source>
        <dbReference type="SAM" id="MobiDB-lite"/>
    </source>
</evidence>
<protein>
    <recommendedName>
        <fullName evidence="11">C-type lectin domain-containing protein</fullName>
    </recommendedName>
</protein>
<organism evidence="12 13">
    <name type="scientific">Pleurodeles waltl</name>
    <name type="common">Iberian ribbed newt</name>
    <dbReference type="NCBI Taxonomy" id="8319"/>
    <lineage>
        <taxon>Eukaryota</taxon>
        <taxon>Metazoa</taxon>
        <taxon>Chordata</taxon>
        <taxon>Craniata</taxon>
        <taxon>Vertebrata</taxon>
        <taxon>Euteleostomi</taxon>
        <taxon>Amphibia</taxon>
        <taxon>Batrachia</taxon>
        <taxon>Caudata</taxon>
        <taxon>Salamandroidea</taxon>
        <taxon>Salamandridae</taxon>
        <taxon>Pleurodelinae</taxon>
        <taxon>Pleurodeles</taxon>
    </lineage>
</organism>
<dbReference type="SUPFAM" id="SSF56436">
    <property type="entry name" value="C-type lectin-like"/>
    <property type="match status" value="1"/>
</dbReference>
<keyword evidence="5" id="KW-0677">Repeat</keyword>
<dbReference type="InterPro" id="IPR015097">
    <property type="entry name" value="Surfac_D-trimer"/>
</dbReference>
<dbReference type="GO" id="GO:0030246">
    <property type="term" value="F:carbohydrate binding"/>
    <property type="evidence" value="ECO:0007669"/>
    <property type="project" value="UniProtKB-KW"/>
</dbReference>
<accession>A0AAV7QVE8</accession>
<reference evidence="12" key="1">
    <citation type="journal article" date="2022" name="bioRxiv">
        <title>Sequencing and chromosome-scale assembly of the giantPleurodeles waltlgenome.</title>
        <authorList>
            <person name="Brown T."/>
            <person name="Elewa A."/>
            <person name="Iarovenko S."/>
            <person name="Subramanian E."/>
            <person name="Araus A.J."/>
            <person name="Petzold A."/>
            <person name="Susuki M."/>
            <person name="Suzuki K.-i.T."/>
            <person name="Hayashi T."/>
            <person name="Toyoda A."/>
            <person name="Oliveira C."/>
            <person name="Osipova E."/>
            <person name="Leigh N.D."/>
            <person name="Simon A."/>
            <person name="Yun M.H."/>
        </authorList>
    </citation>
    <scope>NUCLEOTIDE SEQUENCE</scope>
    <source>
        <strain evidence="12">20211129_DDA</strain>
        <tissue evidence="12">Liver</tissue>
    </source>
</reference>
<dbReference type="PANTHER" id="PTHR24024">
    <property type="entry name" value="PULMONARY SURFACTANT-ASSOCIATED PROTEIN A"/>
    <property type="match status" value="1"/>
</dbReference>
<comment type="caution">
    <text evidence="12">The sequence shown here is derived from an EMBL/GenBank/DDBJ whole genome shotgun (WGS) entry which is preliminary data.</text>
</comment>
<dbReference type="PROSITE" id="PS50041">
    <property type="entry name" value="C_TYPE_LECTIN_2"/>
    <property type="match status" value="1"/>
</dbReference>
<evidence type="ECO:0000256" key="9">
    <source>
        <dbReference type="ARBA" id="ARBA00023278"/>
    </source>
</evidence>
<evidence type="ECO:0000256" key="4">
    <source>
        <dbReference type="ARBA" id="ARBA00022734"/>
    </source>
</evidence>
<dbReference type="InterPro" id="IPR051077">
    <property type="entry name" value="Ca-dependent_lectin"/>
</dbReference>
<dbReference type="InterPro" id="IPR016187">
    <property type="entry name" value="CTDL_fold"/>
</dbReference>
<keyword evidence="6" id="KW-0106">Calcium</keyword>
<keyword evidence="9" id="KW-0379">Hydroxylation</keyword>
<dbReference type="Gene3D" id="3.10.100.10">
    <property type="entry name" value="Mannose-Binding Protein A, subunit A"/>
    <property type="match status" value="1"/>
</dbReference>
<dbReference type="PANTHER" id="PTHR24024:SF15">
    <property type="entry name" value="PULMONARY SURFACTANT-ASSOCIATED PROTEIN D"/>
    <property type="match status" value="1"/>
</dbReference>
<dbReference type="InterPro" id="IPR018378">
    <property type="entry name" value="C-type_lectin_CS"/>
</dbReference>
<keyword evidence="8" id="KW-1015">Disulfide bond</keyword>
<sequence length="243" mass="26135">MLVSSTDTATCEEITNTCAVISCPTPAINGLPGRDGRDGKEGPRGEKGEIGLPGSRGTQGPPGKLGPIGPKGERGPPGERGLDGRSGIQDLDILKGQIRALDGQFRDIQATFSKLKKILLFHGGKRVGEKVFVTNGLEETFDISQITCTEAGGLLAAPRNEAENAAIQDILGLKDARKAFLGISDQHVEGIFKYLNGEKIMYSNWNLGEPNNSKDNEDCVEILDNGRWNDIPCTMPRLVICEF</sequence>
<dbReference type="Pfam" id="PF09006">
    <property type="entry name" value="Surfac_D-trimer"/>
    <property type="match status" value="1"/>
</dbReference>
<keyword evidence="7" id="KW-0176">Collagen</keyword>
<feature type="region of interest" description="Disordered" evidence="10">
    <location>
        <begin position="25"/>
        <end position="86"/>
    </location>
</feature>
<evidence type="ECO:0000256" key="5">
    <source>
        <dbReference type="ARBA" id="ARBA00022737"/>
    </source>
</evidence>
<dbReference type="Proteomes" id="UP001066276">
    <property type="component" value="Chromosome 6"/>
</dbReference>
<dbReference type="SUPFAM" id="SSF57944">
    <property type="entry name" value="Triple coiled coil domain of C-type lectins"/>
    <property type="match status" value="1"/>
</dbReference>
<comment type="similarity">
    <text evidence="1">Belongs to the SFTPD family.</text>
</comment>
<dbReference type="Pfam" id="PF00059">
    <property type="entry name" value="Lectin_C"/>
    <property type="match status" value="1"/>
</dbReference>
<dbReference type="InterPro" id="IPR016186">
    <property type="entry name" value="C-type_lectin-like/link_sf"/>
</dbReference>
<evidence type="ECO:0000256" key="7">
    <source>
        <dbReference type="ARBA" id="ARBA00023119"/>
    </source>
</evidence>
<dbReference type="GO" id="GO:0005771">
    <property type="term" value="C:multivesicular body"/>
    <property type="evidence" value="ECO:0007669"/>
    <property type="project" value="TreeGrafter"/>
</dbReference>
<dbReference type="InterPro" id="IPR001304">
    <property type="entry name" value="C-type_lectin-like"/>
</dbReference>
<keyword evidence="4" id="KW-0430">Lectin</keyword>
<evidence type="ECO:0000256" key="6">
    <source>
        <dbReference type="ARBA" id="ARBA00022837"/>
    </source>
</evidence>
<feature type="domain" description="C-type lectin" evidence="11">
    <location>
        <begin position="127"/>
        <end position="242"/>
    </location>
</feature>